<sequence>GRINLVRGRLENEALEVLKASPQPSYARTLQAAGQEVIPEVGQKLADLYFYYVFWHEDANVLNKEMNELLILLRHVLTLKDSDFNWIATWINLDPALSYLTLQNFWGGSLELEDENKVAPAFTLQGKAKIDAFLTEIESALFDPMIIASRKLEFQTWYPKTYYSAWHDFGVAFPRGADRLKGKAEWRQVASLMGTDQNPYFVLLDRLVEEIEPFAKNTELPSWLQLVNDFKTTRVSRKTFRMFPTIYGTACNRFSPILLRIK</sequence>
<reference evidence="1" key="1">
    <citation type="journal article" date="2014" name="Front. Microbiol.">
        <title>High frequency of phylogenetically diverse reductive dehalogenase-homologous genes in deep subseafloor sedimentary metagenomes.</title>
        <authorList>
            <person name="Kawai M."/>
            <person name="Futagami T."/>
            <person name="Toyoda A."/>
            <person name="Takaki Y."/>
            <person name="Nishi S."/>
            <person name="Hori S."/>
            <person name="Arai W."/>
            <person name="Tsubouchi T."/>
            <person name="Morono Y."/>
            <person name="Uchiyama I."/>
            <person name="Ito T."/>
            <person name="Fujiyama A."/>
            <person name="Inagaki F."/>
            <person name="Takami H."/>
        </authorList>
    </citation>
    <scope>NUCLEOTIDE SEQUENCE</scope>
    <source>
        <strain evidence="1">Expedition CK06-06</strain>
    </source>
</reference>
<evidence type="ECO:0000313" key="1">
    <source>
        <dbReference type="EMBL" id="GAI98696.1"/>
    </source>
</evidence>
<gene>
    <name evidence="1" type="ORF">S12H4_41128</name>
</gene>
<dbReference type="AlphaFoldDB" id="X1U4Y7"/>
<feature type="non-terminal residue" evidence="1">
    <location>
        <position position="1"/>
    </location>
</feature>
<accession>X1U4Y7</accession>
<protein>
    <submittedName>
        <fullName evidence="1">Uncharacterized protein</fullName>
    </submittedName>
</protein>
<comment type="caution">
    <text evidence="1">The sequence shown here is derived from an EMBL/GenBank/DDBJ whole genome shotgun (WGS) entry which is preliminary data.</text>
</comment>
<dbReference type="EMBL" id="BARW01025028">
    <property type="protein sequence ID" value="GAI98696.1"/>
    <property type="molecule type" value="Genomic_DNA"/>
</dbReference>
<proteinExistence type="predicted"/>
<name>X1U4Y7_9ZZZZ</name>
<feature type="non-terminal residue" evidence="1">
    <location>
        <position position="262"/>
    </location>
</feature>
<organism evidence="1">
    <name type="scientific">marine sediment metagenome</name>
    <dbReference type="NCBI Taxonomy" id="412755"/>
    <lineage>
        <taxon>unclassified sequences</taxon>
        <taxon>metagenomes</taxon>
        <taxon>ecological metagenomes</taxon>
    </lineage>
</organism>